<protein>
    <submittedName>
        <fullName evidence="1">Uncharacterized protein</fullName>
    </submittedName>
</protein>
<organism evidence="1 2">
    <name type="scientific">Trifolium subterraneum</name>
    <name type="common">Subterranean clover</name>
    <dbReference type="NCBI Taxonomy" id="3900"/>
    <lineage>
        <taxon>Eukaryota</taxon>
        <taxon>Viridiplantae</taxon>
        <taxon>Streptophyta</taxon>
        <taxon>Embryophyta</taxon>
        <taxon>Tracheophyta</taxon>
        <taxon>Spermatophyta</taxon>
        <taxon>Magnoliopsida</taxon>
        <taxon>eudicotyledons</taxon>
        <taxon>Gunneridae</taxon>
        <taxon>Pentapetalae</taxon>
        <taxon>rosids</taxon>
        <taxon>fabids</taxon>
        <taxon>Fabales</taxon>
        <taxon>Fabaceae</taxon>
        <taxon>Papilionoideae</taxon>
        <taxon>50 kb inversion clade</taxon>
        <taxon>NPAAA clade</taxon>
        <taxon>Hologalegina</taxon>
        <taxon>IRL clade</taxon>
        <taxon>Trifolieae</taxon>
        <taxon>Trifolium</taxon>
    </lineage>
</organism>
<sequence>MLQLPKGSTKFEKLRKRAIDEFPEFVNPLGWDRCMTKDMVFIRKSGTCLRVVIEYMLGKIGRRDRLGDGEKAFVGQMILCVPNFTNEVYKKISKKLKGETV</sequence>
<name>A0A2Z6NE00_TRISU</name>
<dbReference type="EMBL" id="DF973360">
    <property type="protein sequence ID" value="GAU27677.1"/>
    <property type="molecule type" value="Genomic_DNA"/>
</dbReference>
<reference evidence="2" key="1">
    <citation type="journal article" date="2017" name="Front. Plant Sci.">
        <title>Climate Clever Clovers: New Paradigm to Reduce the Environmental Footprint of Ruminants by Breeding Low Methanogenic Forages Utilizing Haplotype Variation.</title>
        <authorList>
            <person name="Kaur P."/>
            <person name="Appels R."/>
            <person name="Bayer P.E."/>
            <person name="Keeble-Gagnere G."/>
            <person name="Wang J."/>
            <person name="Hirakawa H."/>
            <person name="Shirasawa K."/>
            <person name="Vercoe P."/>
            <person name="Stefanova K."/>
            <person name="Durmic Z."/>
            <person name="Nichols P."/>
            <person name="Revell C."/>
            <person name="Isobe S.N."/>
            <person name="Edwards D."/>
            <person name="Erskine W."/>
        </authorList>
    </citation>
    <scope>NUCLEOTIDE SEQUENCE [LARGE SCALE GENOMIC DNA]</scope>
    <source>
        <strain evidence="2">cv. Daliak</strain>
    </source>
</reference>
<gene>
    <name evidence="1" type="ORF">TSUD_126230</name>
</gene>
<keyword evidence="2" id="KW-1185">Reference proteome</keyword>
<proteinExistence type="predicted"/>
<evidence type="ECO:0000313" key="1">
    <source>
        <dbReference type="EMBL" id="GAU27677.1"/>
    </source>
</evidence>
<dbReference type="Proteomes" id="UP000242715">
    <property type="component" value="Unassembled WGS sequence"/>
</dbReference>
<dbReference type="AlphaFoldDB" id="A0A2Z6NE00"/>
<evidence type="ECO:0000313" key="2">
    <source>
        <dbReference type="Proteomes" id="UP000242715"/>
    </source>
</evidence>
<accession>A0A2Z6NE00</accession>